<gene>
    <name evidence="11" type="ORF">ZIOFF_075395</name>
</gene>
<dbReference type="PROSITE" id="PS50893">
    <property type="entry name" value="ABC_TRANSPORTER_2"/>
    <property type="match status" value="1"/>
</dbReference>
<dbReference type="InterPro" id="IPR050352">
    <property type="entry name" value="ABCG_transporters"/>
</dbReference>
<keyword evidence="6 8" id="KW-1133">Transmembrane helix</keyword>
<comment type="subcellular location">
    <subcellularLocation>
        <location evidence="1">Membrane</location>
        <topology evidence="1">Multi-pass membrane protein</topology>
    </subcellularLocation>
</comment>
<evidence type="ECO:0000256" key="8">
    <source>
        <dbReference type="SAM" id="Phobius"/>
    </source>
</evidence>
<evidence type="ECO:0000259" key="9">
    <source>
        <dbReference type="PROSITE" id="PS50011"/>
    </source>
</evidence>
<dbReference type="GO" id="GO:0016887">
    <property type="term" value="F:ATP hydrolysis activity"/>
    <property type="evidence" value="ECO:0007669"/>
    <property type="project" value="InterPro"/>
</dbReference>
<dbReference type="InterPro" id="IPR000719">
    <property type="entry name" value="Prot_kinase_dom"/>
</dbReference>
<protein>
    <recommendedName>
        <fullName evidence="13">ABC transporter domain-containing protein</fullName>
    </recommendedName>
</protein>
<keyword evidence="4" id="KW-0547">Nucleotide-binding</keyword>
<comment type="caution">
    <text evidence="11">The sequence shown here is derived from an EMBL/GenBank/DDBJ whole genome shotgun (WGS) entry which is preliminary data.</text>
</comment>
<feature type="transmembrane region" description="Helical" evidence="8">
    <location>
        <begin position="507"/>
        <end position="527"/>
    </location>
</feature>
<dbReference type="Proteomes" id="UP000734854">
    <property type="component" value="Unassembled WGS sequence"/>
</dbReference>
<dbReference type="SUPFAM" id="SSF56112">
    <property type="entry name" value="Protein kinase-like (PK-like)"/>
    <property type="match status" value="1"/>
</dbReference>
<feature type="transmembrane region" description="Helical" evidence="8">
    <location>
        <begin position="441"/>
        <end position="465"/>
    </location>
</feature>
<proteinExistence type="predicted"/>
<dbReference type="Pfam" id="PF00005">
    <property type="entry name" value="ABC_tran"/>
    <property type="match status" value="1"/>
</dbReference>
<dbReference type="Gene3D" id="3.40.50.300">
    <property type="entry name" value="P-loop containing nucleotide triphosphate hydrolases"/>
    <property type="match status" value="1"/>
</dbReference>
<dbReference type="Pfam" id="PF00069">
    <property type="entry name" value="Pkinase"/>
    <property type="match status" value="2"/>
</dbReference>
<keyword evidence="3 8" id="KW-0812">Transmembrane</keyword>
<name>A0A8J5BV18_ZINOF</name>
<dbReference type="InterPro" id="IPR017871">
    <property type="entry name" value="ABC_transporter-like_CS"/>
</dbReference>
<dbReference type="SUPFAM" id="SSF52540">
    <property type="entry name" value="P-loop containing nucleoside triphosphate hydrolases"/>
    <property type="match status" value="1"/>
</dbReference>
<dbReference type="GO" id="GO:0004672">
    <property type="term" value="F:protein kinase activity"/>
    <property type="evidence" value="ECO:0007669"/>
    <property type="project" value="InterPro"/>
</dbReference>
<dbReference type="SMART" id="SM00382">
    <property type="entry name" value="AAA"/>
    <property type="match status" value="1"/>
</dbReference>
<feature type="domain" description="Protein kinase" evidence="9">
    <location>
        <begin position="636"/>
        <end position="871"/>
    </location>
</feature>
<evidence type="ECO:0008006" key="13">
    <source>
        <dbReference type="Google" id="ProtNLM"/>
    </source>
</evidence>
<dbReference type="Pfam" id="PF01061">
    <property type="entry name" value="ABC2_membrane"/>
    <property type="match status" value="1"/>
</dbReference>
<evidence type="ECO:0000256" key="7">
    <source>
        <dbReference type="ARBA" id="ARBA00023136"/>
    </source>
</evidence>
<dbReference type="InterPro" id="IPR027417">
    <property type="entry name" value="P-loop_NTPase"/>
</dbReference>
<dbReference type="PANTHER" id="PTHR48041">
    <property type="entry name" value="ABC TRANSPORTER G FAMILY MEMBER 28"/>
    <property type="match status" value="1"/>
</dbReference>
<evidence type="ECO:0000256" key="4">
    <source>
        <dbReference type="ARBA" id="ARBA00022741"/>
    </source>
</evidence>
<dbReference type="GO" id="GO:0005524">
    <property type="term" value="F:ATP binding"/>
    <property type="evidence" value="ECO:0007669"/>
    <property type="project" value="UniProtKB-KW"/>
</dbReference>
<dbReference type="EMBL" id="JACMSC010000119">
    <property type="protein sequence ID" value="KAG6466791.1"/>
    <property type="molecule type" value="Genomic_DNA"/>
</dbReference>
<dbReference type="GO" id="GO:0016020">
    <property type="term" value="C:membrane"/>
    <property type="evidence" value="ECO:0007669"/>
    <property type="project" value="UniProtKB-SubCell"/>
</dbReference>
<dbReference type="InterPro" id="IPR011009">
    <property type="entry name" value="Kinase-like_dom_sf"/>
</dbReference>
<dbReference type="InterPro" id="IPR003439">
    <property type="entry name" value="ABC_transporter-like_ATP-bd"/>
</dbReference>
<feature type="transmembrane region" description="Helical" evidence="8">
    <location>
        <begin position="370"/>
        <end position="389"/>
    </location>
</feature>
<evidence type="ECO:0000256" key="2">
    <source>
        <dbReference type="ARBA" id="ARBA00022448"/>
    </source>
</evidence>
<organism evidence="11 12">
    <name type="scientific">Zingiber officinale</name>
    <name type="common">Ginger</name>
    <name type="synonym">Amomum zingiber</name>
    <dbReference type="NCBI Taxonomy" id="94328"/>
    <lineage>
        <taxon>Eukaryota</taxon>
        <taxon>Viridiplantae</taxon>
        <taxon>Streptophyta</taxon>
        <taxon>Embryophyta</taxon>
        <taxon>Tracheophyta</taxon>
        <taxon>Spermatophyta</taxon>
        <taxon>Magnoliopsida</taxon>
        <taxon>Liliopsida</taxon>
        <taxon>Zingiberales</taxon>
        <taxon>Zingiberaceae</taxon>
        <taxon>Zingiber</taxon>
    </lineage>
</organism>
<dbReference type="InterPro" id="IPR003593">
    <property type="entry name" value="AAA+_ATPase"/>
</dbReference>
<dbReference type="Gene3D" id="1.10.510.10">
    <property type="entry name" value="Transferase(Phosphotransferase) domain 1"/>
    <property type="match status" value="2"/>
</dbReference>
<dbReference type="PROSITE" id="PS00211">
    <property type="entry name" value="ABC_TRANSPORTER_1"/>
    <property type="match status" value="1"/>
</dbReference>
<dbReference type="AlphaFoldDB" id="A0A8J5BV18"/>
<accession>A0A8J5BV18</accession>
<evidence type="ECO:0000256" key="6">
    <source>
        <dbReference type="ARBA" id="ARBA00022989"/>
    </source>
</evidence>
<keyword evidence="5" id="KW-0067">ATP-binding</keyword>
<dbReference type="GO" id="GO:0140359">
    <property type="term" value="F:ABC-type transporter activity"/>
    <property type="evidence" value="ECO:0007669"/>
    <property type="project" value="InterPro"/>
</dbReference>
<keyword evidence="7 8" id="KW-0472">Membrane</keyword>
<dbReference type="FunFam" id="3.40.50.300:FF:001473">
    <property type="entry name" value="ATP-binding cassette transporter"/>
    <property type="match status" value="1"/>
</dbReference>
<feature type="transmembrane region" description="Helical" evidence="8">
    <location>
        <begin position="401"/>
        <end position="421"/>
    </location>
</feature>
<evidence type="ECO:0000256" key="5">
    <source>
        <dbReference type="ARBA" id="ARBA00022840"/>
    </source>
</evidence>
<dbReference type="InterPro" id="IPR013525">
    <property type="entry name" value="ABC2_TM"/>
</dbReference>
<feature type="transmembrane region" description="Helical" evidence="8">
    <location>
        <begin position="477"/>
        <end position="501"/>
    </location>
</feature>
<evidence type="ECO:0000313" key="11">
    <source>
        <dbReference type="EMBL" id="KAG6466791.1"/>
    </source>
</evidence>
<sequence length="871" mass="97160">MMESPSSNTPRDPRRRKYHIQAECLSYDLPTSYCTRQLCRSHGDCSTSSRSVLKNVSCEALPGELTAVVGPSGSGKTSLLAVLAGLIHPSRVSGQVLVDGRPMEVSRFCRVSGYVAQEDTLFPLLTVEETLAYSARLRLRATTREAAAHVQELIKELGLDHVAGSRVSGVSGGERRRVSIGAQLVHDPAVLFLDEPTTGLDSAAALHIVKLLRSMAVVQGKMVVTTLHQPGFRILELLHRLLLIHGGSVRHQGPISLLESRLKHSGRCIPPHVNALEFAMDALDFLDSKLTVPESNTAAIRNSNPSSKEDNFHYASSRLGEISILSSPLFIKILNSSKKGDKFHYANSRLGEISILAGRCFTNAARTRELFAAKALQTLAAGLVLGTIFMDANDPEAKIGFFAFTLTFLLSSTKEGLPIFLRERRILEIETRRGAYRVSSYVAADALVFFPFLLAAAVLYAAPAYWLVGLRGETSNFLYFVVVVWLVMLTANSFVACFGALVPSYIMGSSVAAGVMGAFFLFSGYFISKDRIPKYWIFAHYLSLFKYPFEAMLLNEYGGEKGRKQCLSRGVIHGGDCVFDGGMLLRQQGVEESQRWSHVGVMLGFIAAYRLLCCLILLPIDPHCCCCFEKSSMERYEIVKTLGSGEFGVARMMKNKKTGEVLAMMFFRRGEKIDKDLEREIINRMSLFHPNVIQFEKLLLTPTHLVIAMEYAGGGELYPRIELCQRFTEDESRYFFQQLINAVSYCHFKMADVWSCGVTLYTMLVGKFPFDGSGIADTYQNIVSANYPIPKLVTESCKDLLSRIFVVDPSKRITIAEIKKHPWFLRLLPQAMTEEVQMRFYHCEPDEALQSLEEIKMLIEEARTIPPWPHL</sequence>
<evidence type="ECO:0000256" key="3">
    <source>
        <dbReference type="ARBA" id="ARBA00022692"/>
    </source>
</evidence>
<dbReference type="PANTHER" id="PTHR48041:SF100">
    <property type="entry name" value="ABC TRANSPORTER-LIKE"/>
    <property type="match status" value="1"/>
</dbReference>
<reference evidence="11 12" key="1">
    <citation type="submission" date="2020-08" db="EMBL/GenBank/DDBJ databases">
        <title>Plant Genome Project.</title>
        <authorList>
            <person name="Zhang R.-G."/>
        </authorList>
    </citation>
    <scope>NUCLEOTIDE SEQUENCE [LARGE SCALE GENOMIC DNA]</scope>
    <source>
        <tissue evidence="11">Rhizome</tissue>
    </source>
</reference>
<keyword evidence="2" id="KW-0813">Transport</keyword>
<dbReference type="PROSITE" id="PS50011">
    <property type="entry name" value="PROTEIN_KINASE_DOM"/>
    <property type="match status" value="1"/>
</dbReference>
<evidence type="ECO:0000256" key="1">
    <source>
        <dbReference type="ARBA" id="ARBA00004141"/>
    </source>
</evidence>
<evidence type="ECO:0000313" key="12">
    <source>
        <dbReference type="Proteomes" id="UP000734854"/>
    </source>
</evidence>
<feature type="domain" description="ABC transporter" evidence="10">
    <location>
        <begin position="33"/>
        <end position="271"/>
    </location>
</feature>
<evidence type="ECO:0000259" key="10">
    <source>
        <dbReference type="PROSITE" id="PS50893"/>
    </source>
</evidence>
<keyword evidence="12" id="KW-1185">Reference proteome</keyword>